<dbReference type="Proteomes" id="UP001431783">
    <property type="component" value="Unassembled WGS sequence"/>
</dbReference>
<proteinExistence type="inferred from homology"/>
<dbReference type="CDD" id="cd18322">
    <property type="entry name" value="BTB_POZ_SKP1"/>
    <property type="match status" value="1"/>
</dbReference>
<feature type="domain" description="SKP1 component POZ" evidence="5">
    <location>
        <begin position="3"/>
        <end position="65"/>
    </location>
</feature>
<dbReference type="PANTHER" id="PTHR11165">
    <property type="entry name" value="SKP1"/>
    <property type="match status" value="1"/>
</dbReference>
<evidence type="ECO:0000256" key="2">
    <source>
        <dbReference type="ARBA" id="ARBA00022786"/>
    </source>
</evidence>
<name>A0AAW1TT10_9CUCU</name>
<comment type="caution">
    <text evidence="6">The sequence shown here is derived from an EMBL/GenBank/DDBJ whole genome shotgun (WGS) entry which is preliminary data.</text>
</comment>
<dbReference type="AlphaFoldDB" id="A0AAW1TT10"/>
<dbReference type="EMBL" id="JARQZJ010000004">
    <property type="protein sequence ID" value="KAK9870886.1"/>
    <property type="molecule type" value="Genomic_DNA"/>
</dbReference>
<dbReference type="InterPro" id="IPR001232">
    <property type="entry name" value="SKP1-like"/>
</dbReference>
<dbReference type="SMART" id="SM00512">
    <property type="entry name" value="Skp1"/>
    <property type="match status" value="1"/>
</dbReference>
<dbReference type="InterPro" id="IPR016073">
    <property type="entry name" value="Skp1_comp_POZ"/>
</dbReference>
<dbReference type="InterPro" id="IPR016897">
    <property type="entry name" value="SKP1"/>
</dbReference>
<comment type="pathway">
    <text evidence="3">Protein modification; protein ubiquitination.</text>
</comment>
<dbReference type="SUPFAM" id="SSF81382">
    <property type="entry name" value="Skp1 dimerisation domain-like"/>
    <property type="match status" value="1"/>
</dbReference>
<dbReference type="Gene3D" id="3.30.710.10">
    <property type="entry name" value="Potassium Channel Kv1.1, Chain A"/>
    <property type="match status" value="1"/>
</dbReference>
<protein>
    <recommendedName>
        <fullName evidence="8">S-phase kinase-associated protein 1</fullName>
    </recommendedName>
</protein>
<dbReference type="Pfam" id="PF01466">
    <property type="entry name" value="Skp1"/>
    <property type="match status" value="1"/>
</dbReference>
<evidence type="ECO:0000259" key="4">
    <source>
        <dbReference type="Pfam" id="PF01466"/>
    </source>
</evidence>
<keyword evidence="7" id="KW-1185">Reference proteome</keyword>
<comment type="similarity">
    <text evidence="1 3">Belongs to the SKP1 family.</text>
</comment>
<dbReference type="GO" id="GO:0006511">
    <property type="term" value="P:ubiquitin-dependent protein catabolic process"/>
    <property type="evidence" value="ECO:0007669"/>
    <property type="project" value="InterPro"/>
</dbReference>
<accession>A0AAW1TT10</accession>
<sequence length="166" mass="18985">MSKLKLQSSDGDIFEVDVDIIKCSTTIRTMLDVLGRDEDNEVIPLPNVSTSILQKIIQWAIHHKNEPIDKNGRIEIDEYGEKKTDDIPLWDAEFLSVDQDTLLEIIKAANHLDIKVLLDLGCKVIANTIKGRPTEKKHQTLHLQNGETSLEEGEIRIRDNWLMEEM</sequence>
<dbReference type="PIRSF" id="PIRSF028729">
    <property type="entry name" value="E3_ubiquit_lig_SCF_Skp"/>
    <property type="match status" value="1"/>
</dbReference>
<dbReference type="InterPro" id="IPR016072">
    <property type="entry name" value="Skp1_comp_dimer"/>
</dbReference>
<evidence type="ECO:0000313" key="6">
    <source>
        <dbReference type="EMBL" id="KAK9870886.1"/>
    </source>
</evidence>
<evidence type="ECO:0000256" key="3">
    <source>
        <dbReference type="PIRNR" id="PIRNR028729"/>
    </source>
</evidence>
<organism evidence="6 7">
    <name type="scientific">Henosepilachna vigintioctopunctata</name>
    <dbReference type="NCBI Taxonomy" id="420089"/>
    <lineage>
        <taxon>Eukaryota</taxon>
        <taxon>Metazoa</taxon>
        <taxon>Ecdysozoa</taxon>
        <taxon>Arthropoda</taxon>
        <taxon>Hexapoda</taxon>
        <taxon>Insecta</taxon>
        <taxon>Pterygota</taxon>
        <taxon>Neoptera</taxon>
        <taxon>Endopterygota</taxon>
        <taxon>Coleoptera</taxon>
        <taxon>Polyphaga</taxon>
        <taxon>Cucujiformia</taxon>
        <taxon>Coccinelloidea</taxon>
        <taxon>Coccinellidae</taxon>
        <taxon>Epilachninae</taxon>
        <taxon>Epilachnini</taxon>
        <taxon>Henosepilachna</taxon>
    </lineage>
</organism>
<feature type="domain" description="SKP1 component dimerisation" evidence="4">
    <location>
        <begin position="115"/>
        <end position="161"/>
    </location>
</feature>
<reference evidence="6 7" key="1">
    <citation type="submission" date="2023-03" db="EMBL/GenBank/DDBJ databases">
        <title>Genome insight into feeding habits of ladybird beetles.</title>
        <authorList>
            <person name="Li H.-S."/>
            <person name="Huang Y.-H."/>
            <person name="Pang H."/>
        </authorList>
    </citation>
    <scope>NUCLEOTIDE SEQUENCE [LARGE SCALE GENOMIC DNA]</scope>
    <source>
        <strain evidence="6">SYSU_2023b</strain>
        <tissue evidence="6">Whole body</tissue>
    </source>
</reference>
<evidence type="ECO:0000259" key="5">
    <source>
        <dbReference type="Pfam" id="PF03931"/>
    </source>
</evidence>
<dbReference type="SUPFAM" id="SSF54695">
    <property type="entry name" value="POZ domain"/>
    <property type="match status" value="1"/>
</dbReference>
<evidence type="ECO:0000256" key="1">
    <source>
        <dbReference type="ARBA" id="ARBA00009993"/>
    </source>
</evidence>
<evidence type="ECO:0008006" key="8">
    <source>
        <dbReference type="Google" id="ProtNLM"/>
    </source>
</evidence>
<dbReference type="InterPro" id="IPR036296">
    <property type="entry name" value="SKP1-like_dim_sf"/>
</dbReference>
<gene>
    <name evidence="6" type="ORF">WA026_009842</name>
</gene>
<dbReference type="Pfam" id="PF03931">
    <property type="entry name" value="Skp1_POZ"/>
    <property type="match status" value="1"/>
</dbReference>
<evidence type="ECO:0000313" key="7">
    <source>
        <dbReference type="Proteomes" id="UP001431783"/>
    </source>
</evidence>
<dbReference type="FunFam" id="3.30.710.10:FF:000026">
    <property type="entry name" value="E3 ubiquitin ligase complex SCF subunit"/>
    <property type="match status" value="1"/>
</dbReference>
<dbReference type="InterPro" id="IPR011333">
    <property type="entry name" value="SKP1/BTB/POZ_sf"/>
</dbReference>
<keyword evidence="2 3" id="KW-0833">Ubl conjugation pathway</keyword>